<dbReference type="PROSITE" id="PS50977">
    <property type="entry name" value="HTH_TETR_2"/>
    <property type="match status" value="1"/>
</dbReference>
<keyword evidence="2 4" id="KW-0238">DNA-binding</keyword>
<dbReference type="SUPFAM" id="SSF46689">
    <property type="entry name" value="Homeodomain-like"/>
    <property type="match status" value="1"/>
</dbReference>
<dbReference type="PANTHER" id="PTHR30055">
    <property type="entry name" value="HTH-TYPE TRANSCRIPTIONAL REGULATOR RUTR"/>
    <property type="match status" value="1"/>
</dbReference>
<organism evidence="6 7">
    <name type="scientific">Actinomyces respiraculi</name>
    <dbReference type="NCBI Taxonomy" id="2744574"/>
    <lineage>
        <taxon>Bacteria</taxon>
        <taxon>Bacillati</taxon>
        <taxon>Actinomycetota</taxon>
        <taxon>Actinomycetes</taxon>
        <taxon>Actinomycetales</taxon>
        <taxon>Actinomycetaceae</taxon>
        <taxon>Actinomyces</taxon>
    </lineage>
</organism>
<dbReference type="InterPro" id="IPR050109">
    <property type="entry name" value="HTH-type_TetR-like_transc_reg"/>
</dbReference>
<feature type="DNA-binding region" description="H-T-H motif" evidence="4">
    <location>
        <begin position="34"/>
        <end position="53"/>
    </location>
</feature>
<dbReference type="InterPro" id="IPR009057">
    <property type="entry name" value="Homeodomain-like_sf"/>
</dbReference>
<sequence length="210" mass="22936">MTGSVGSVDKGDSRTLILHAARSLVLQKRGDPFTGDEVASLAGVSRRTVFNHFDSMDDILVSSCLAEIQHAVDQVTPPEMSIDPSVTDAADVFHRFVELLARADLAAVSGYIRLAVGDAAVMTPRQAQRLAAAFSRIEADLAEVMTKRYPSAPALDVRLAVMSVIHSLELVAAQWQPADPLELSSEDLRRWNALFEYVTNRIAMGYPLRE</sequence>
<dbReference type="InterPro" id="IPR001647">
    <property type="entry name" value="HTH_TetR"/>
</dbReference>
<dbReference type="GO" id="GO:0003700">
    <property type="term" value="F:DNA-binding transcription factor activity"/>
    <property type="evidence" value="ECO:0007669"/>
    <property type="project" value="TreeGrafter"/>
</dbReference>
<evidence type="ECO:0000259" key="5">
    <source>
        <dbReference type="PROSITE" id="PS50977"/>
    </source>
</evidence>
<dbReference type="AlphaFoldDB" id="A0A7T0LIM5"/>
<dbReference type="KEGG" id="arep:ID810_06205"/>
<evidence type="ECO:0000256" key="1">
    <source>
        <dbReference type="ARBA" id="ARBA00023015"/>
    </source>
</evidence>
<reference evidence="6 7" key="1">
    <citation type="submission" date="2020-11" db="EMBL/GenBank/DDBJ databases">
        <title>Actinomyces sp. ZJ750.</title>
        <authorList>
            <person name="Zhou J."/>
        </authorList>
    </citation>
    <scope>NUCLEOTIDE SEQUENCE [LARGE SCALE GENOMIC DNA]</scope>
    <source>
        <strain evidence="6 7">ZJ750</strain>
    </source>
</reference>
<keyword evidence="3" id="KW-0804">Transcription</keyword>
<accession>A0A7T0LIM5</accession>
<evidence type="ECO:0000256" key="3">
    <source>
        <dbReference type="ARBA" id="ARBA00023163"/>
    </source>
</evidence>
<keyword evidence="7" id="KW-1185">Reference proteome</keyword>
<gene>
    <name evidence="6" type="ORF">ID810_06205</name>
</gene>
<dbReference type="Pfam" id="PF00440">
    <property type="entry name" value="TetR_N"/>
    <property type="match status" value="1"/>
</dbReference>
<protein>
    <submittedName>
        <fullName evidence="6">TetR/AcrR family transcriptional regulator</fullName>
    </submittedName>
</protein>
<dbReference type="EMBL" id="CP063989">
    <property type="protein sequence ID" value="QPL04429.1"/>
    <property type="molecule type" value="Genomic_DNA"/>
</dbReference>
<proteinExistence type="predicted"/>
<dbReference type="RefSeq" id="WP_166854980.1">
    <property type="nucleotide sequence ID" value="NZ_CP063989.1"/>
</dbReference>
<feature type="domain" description="HTH tetR-type" evidence="5">
    <location>
        <begin position="11"/>
        <end position="71"/>
    </location>
</feature>
<dbReference type="PANTHER" id="PTHR30055:SF234">
    <property type="entry name" value="HTH-TYPE TRANSCRIPTIONAL REGULATOR BETI"/>
    <property type="match status" value="1"/>
</dbReference>
<dbReference type="Gene3D" id="1.10.357.10">
    <property type="entry name" value="Tetracycline Repressor, domain 2"/>
    <property type="match status" value="1"/>
</dbReference>
<name>A0A7T0LIM5_9ACTO</name>
<evidence type="ECO:0000313" key="7">
    <source>
        <dbReference type="Proteomes" id="UP000594637"/>
    </source>
</evidence>
<keyword evidence="1" id="KW-0805">Transcription regulation</keyword>
<evidence type="ECO:0000313" key="6">
    <source>
        <dbReference type="EMBL" id="QPL04429.1"/>
    </source>
</evidence>
<evidence type="ECO:0000256" key="4">
    <source>
        <dbReference type="PROSITE-ProRule" id="PRU00335"/>
    </source>
</evidence>
<evidence type="ECO:0000256" key="2">
    <source>
        <dbReference type="ARBA" id="ARBA00023125"/>
    </source>
</evidence>
<dbReference type="Proteomes" id="UP000594637">
    <property type="component" value="Chromosome"/>
</dbReference>
<dbReference type="GO" id="GO:0000976">
    <property type="term" value="F:transcription cis-regulatory region binding"/>
    <property type="evidence" value="ECO:0007669"/>
    <property type="project" value="TreeGrafter"/>
</dbReference>